<evidence type="ECO:0000313" key="1">
    <source>
        <dbReference type="EMBL" id="NLR89607.1"/>
    </source>
</evidence>
<proteinExistence type="predicted"/>
<sequence length="62" mass="7203">MKQFVEYYVLPFVKSSSDQVCITGSIAYYFKEILQESFDFFQLPTPTIIASPTDGLIEYHQQ</sequence>
<protein>
    <submittedName>
        <fullName evidence="1">Uncharacterized protein</fullName>
    </submittedName>
</protein>
<evidence type="ECO:0000313" key="2">
    <source>
        <dbReference type="Proteomes" id="UP000585050"/>
    </source>
</evidence>
<gene>
    <name evidence="1" type="ORF">HGP29_00210</name>
</gene>
<keyword evidence="2" id="KW-1185">Reference proteome</keyword>
<dbReference type="EMBL" id="JABAIL010000001">
    <property type="protein sequence ID" value="NLR89607.1"/>
    <property type="molecule type" value="Genomic_DNA"/>
</dbReference>
<comment type="caution">
    <text evidence="1">The sequence shown here is derived from an EMBL/GenBank/DDBJ whole genome shotgun (WGS) entry which is preliminary data.</text>
</comment>
<dbReference type="Proteomes" id="UP000585050">
    <property type="component" value="Unassembled WGS sequence"/>
</dbReference>
<dbReference type="AlphaFoldDB" id="A0A7X8SGE5"/>
<name>A0A7X8SGE5_9BACT</name>
<accession>A0A7X8SGE5</accession>
<organism evidence="1 2">
    <name type="scientific">Flammeovirga agarivorans</name>
    <dbReference type="NCBI Taxonomy" id="2726742"/>
    <lineage>
        <taxon>Bacteria</taxon>
        <taxon>Pseudomonadati</taxon>
        <taxon>Bacteroidota</taxon>
        <taxon>Cytophagia</taxon>
        <taxon>Cytophagales</taxon>
        <taxon>Flammeovirgaceae</taxon>
        <taxon>Flammeovirga</taxon>
    </lineage>
</organism>
<dbReference type="RefSeq" id="WP_168880302.1">
    <property type="nucleotide sequence ID" value="NZ_JABAIL010000001.1"/>
</dbReference>
<reference evidence="1 2" key="1">
    <citation type="submission" date="2020-04" db="EMBL/GenBank/DDBJ databases">
        <title>Flammeovirga sp. SR4, a novel species isolated from seawater.</title>
        <authorList>
            <person name="Wang X."/>
        </authorList>
    </citation>
    <scope>NUCLEOTIDE SEQUENCE [LARGE SCALE GENOMIC DNA]</scope>
    <source>
        <strain evidence="1 2">SR4</strain>
    </source>
</reference>
<dbReference type="Gene3D" id="3.30.420.40">
    <property type="match status" value="1"/>
</dbReference>